<dbReference type="SUPFAM" id="SSF53720">
    <property type="entry name" value="ALDH-like"/>
    <property type="match status" value="1"/>
</dbReference>
<evidence type="ECO:0000259" key="3">
    <source>
        <dbReference type="Pfam" id="PF00171"/>
    </source>
</evidence>
<evidence type="ECO:0000256" key="2">
    <source>
        <dbReference type="ARBA" id="ARBA00023027"/>
    </source>
</evidence>
<dbReference type="Pfam" id="PF00171">
    <property type="entry name" value="Aldedh"/>
    <property type="match status" value="1"/>
</dbReference>
<feature type="domain" description="Aldehyde dehydrogenase" evidence="3">
    <location>
        <begin position="16"/>
        <end position="110"/>
    </location>
</feature>
<dbReference type="PANTHER" id="PTHR43860:SF2">
    <property type="entry name" value="BETAINE ALDEHYDE DEHYDROGENASE-RELATED"/>
    <property type="match status" value="1"/>
</dbReference>
<dbReference type="PANTHER" id="PTHR43860">
    <property type="entry name" value="BETAINE ALDEHYDE DEHYDROGENASE"/>
    <property type="match status" value="1"/>
</dbReference>
<dbReference type="GO" id="GO:0110095">
    <property type="term" value="P:cellular detoxification of aldehyde"/>
    <property type="evidence" value="ECO:0007669"/>
    <property type="project" value="UniProtKB-ARBA"/>
</dbReference>
<evidence type="ECO:0000313" key="4">
    <source>
        <dbReference type="EnsemblPlants" id="Kaladp1305s0002.1.v1.1"/>
    </source>
</evidence>
<dbReference type="Proteomes" id="UP000594263">
    <property type="component" value="Unplaced"/>
</dbReference>
<dbReference type="InterPro" id="IPR016162">
    <property type="entry name" value="Ald_DH_N"/>
</dbReference>
<dbReference type="OMA" id="KANYATA"/>
<evidence type="ECO:0000256" key="1">
    <source>
        <dbReference type="ARBA" id="ARBA00009986"/>
    </source>
</evidence>
<dbReference type="Gene3D" id="3.40.605.10">
    <property type="entry name" value="Aldehyde Dehydrogenase, Chain A, domain 1"/>
    <property type="match status" value="1"/>
</dbReference>
<proteinExistence type="inferred from homology"/>
<dbReference type="AlphaFoldDB" id="A0A7N0VNH9"/>
<evidence type="ECO:0000313" key="5">
    <source>
        <dbReference type="Proteomes" id="UP000594263"/>
    </source>
</evidence>
<dbReference type="InterPro" id="IPR015590">
    <property type="entry name" value="Aldehyde_DH_dom"/>
</dbReference>
<name>A0A7N0VNH9_KALFE</name>
<comment type="similarity">
    <text evidence="1">Belongs to the aldehyde dehydrogenase family.</text>
</comment>
<dbReference type="Gramene" id="Kaladp1305s0002.1.v1.1">
    <property type="protein sequence ID" value="Kaladp1305s0002.1.v1.1"/>
    <property type="gene ID" value="Kaladp1305s0002.v1.1"/>
</dbReference>
<keyword evidence="2" id="KW-0520">NAD</keyword>
<keyword evidence="5" id="KW-1185">Reference proteome</keyword>
<dbReference type="InterPro" id="IPR016161">
    <property type="entry name" value="Ald_DH/histidinol_DH"/>
</dbReference>
<protein>
    <recommendedName>
        <fullName evidence="3">Aldehyde dehydrogenase domain-containing protein</fullName>
    </recommendedName>
</protein>
<reference evidence="4" key="1">
    <citation type="submission" date="2021-01" db="UniProtKB">
        <authorList>
            <consortium name="EnsemblPlants"/>
        </authorList>
    </citation>
    <scope>IDENTIFICATION</scope>
</reference>
<accession>A0A7N0VNH9</accession>
<dbReference type="EnsemblPlants" id="Kaladp1305s0002.1.v1.1">
    <property type="protein sequence ID" value="Kaladp1305s0002.1.v1.1"/>
    <property type="gene ID" value="Kaladp1305s0002.v1.1"/>
</dbReference>
<organism evidence="4 5">
    <name type="scientific">Kalanchoe fedtschenkoi</name>
    <name type="common">Lavender scallops</name>
    <name type="synonym">South American air plant</name>
    <dbReference type="NCBI Taxonomy" id="63787"/>
    <lineage>
        <taxon>Eukaryota</taxon>
        <taxon>Viridiplantae</taxon>
        <taxon>Streptophyta</taxon>
        <taxon>Embryophyta</taxon>
        <taxon>Tracheophyta</taxon>
        <taxon>Spermatophyta</taxon>
        <taxon>Magnoliopsida</taxon>
        <taxon>eudicotyledons</taxon>
        <taxon>Gunneridae</taxon>
        <taxon>Pentapetalae</taxon>
        <taxon>Saxifragales</taxon>
        <taxon>Crassulaceae</taxon>
        <taxon>Kalanchoe</taxon>
    </lineage>
</organism>
<sequence>MAISIPSRQLYIDGEWREPVLKRRIPVVNPATEEIIGDIPAATSEDVELAVAAARRAFSKNRGRDWAALSGAARGKYLRAIAAKITERKPALAKLEAIDNGKPLDEAAWDRSLVMCILAKLRQPGPAGW</sequence>
<dbReference type="GO" id="GO:0019145">
    <property type="term" value="F:aminobutyraldehyde dehydrogenase (NAD+) activity"/>
    <property type="evidence" value="ECO:0007669"/>
    <property type="project" value="UniProtKB-ARBA"/>
</dbReference>